<dbReference type="EMBL" id="JACRSY010000012">
    <property type="protein sequence ID" value="MBC8579614.1"/>
    <property type="molecule type" value="Genomic_DNA"/>
</dbReference>
<evidence type="ECO:0000256" key="18">
    <source>
        <dbReference type="PIRSR" id="PIRSR605478-4"/>
    </source>
</evidence>
<dbReference type="Gene3D" id="3.40.50.970">
    <property type="match status" value="2"/>
</dbReference>
<dbReference type="CDD" id="cd07033">
    <property type="entry name" value="TPP_PYR_DXS_TK_like"/>
    <property type="match status" value="1"/>
</dbReference>
<evidence type="ECO:0000256" key="17">
    <source>
        <dbReference type="PIRSR" id="PIRSR605478-3"/>
    </source>
</evidence>
<feature type="site" description="Important for catalytic activity" evidence="19">
    <location>
        <position position="261"/>
    </location>
</feature>
<feature type="binding site" evidence="17">
    <location>
        <position position="434"/>
    </location>
    <ligand>
        <name>thiamine diphosphate</name>
        <dbReference type="ChEBI" id="CHEBI:58937"/>
    </ligand>
</feature>
<evidence type="ECO:0000259" key="21">
    <source>
        <dbReference type="SMART" id="SM00861"/>
    </source>
</evidence>
<dbReference type="PANTHER" id="PTHR43522">
    <property type="entry name" value="TRANSKETOLASE"/>
    <property type="match status" value="1"/>
</dbReference>
<dbReference type="GO" id="GO:0005829">
    <property type="term" value="C:cytosol"/>
    <property type="evidence" value="ECO:0007669"/>
    <property type="project" value="TreeGrafter"/>
</dbReference>
<feature type="binding site" evidence="18">
    <location>
        <position position="188"/>
    </location>
    <ligand>
        <name>Mg(2+)</name>
        <dbReference type="ChEBI" id="CHEBI:18420"/>
    </ligand>
</feature>
<dbReference type="SMART" id="SM00861">
    <property type="entry name" value="Transket_pyr"/>
    <property type="match status" value="1"/>
</dbReference>
<evidence type="ECO:0000256" key="12">
    <source>
        <dbReference type="ARBA" id="ARBA00023052"/>
    </source>
</evidence>
<feature type="binding site" evidence="17">
    <location>
        <position position="67"/>
    </location>
    <ligand>
        <name>thiamine diphosphate</name>
        <dbReference type="ChEBI" id="CHEBI:58937"/>
    </ligand>
</feature>
<evidence type="ECO:0000256" key="7">
    <source>
        <dbReference type="ARBA" id="ARBA00013152"/>
    </source>
</evidence>
<comment type="function">
    <text evidence="4 20">Catalyzes the transfer of a two-carbon ketol group from a ketose donor to an aldose acceptor, via a covalent intermediate with the cofactor thiamine pyrophosphate.</text>
</comment>
<dbReference type="FunFam" id="3.40.50.970:FF:000045">
    <property type="entry name" value="Transketolase"/>
    <property type="match status" value="1"/>
</dbReference>
<keyword evidence="12 17" id="KW-0786">Thiamine pyrophosphate</keyword>
<dbReference type="InterPro" id="IPR009014">
    <property type="entry name" value="Transketo_C/PFOR_II"/>
</dbReference>
<comment type="cofactor">
    <cofactor evidence="2">
        <name>Mn(2+)</name>
        <dbReference type="ChEBI" id="CHEBI:29035"/>
    </cofactor>
</comment>
<dbReference type="Pfam" id="PF22613">
    <property type="entry name" value="Transketolase_C_1"/>
    <property type="match status" value="1"/>
</dbReference>
<gene>
    <name evidence="22" type="primary">tkt</name>
    <name evidence="22" type="ORF">H8718_08735</name>
</gene>
<evidence type="ECO:0000256" key="14">
    <source>
        <dbReference type="NCBIfam" id="TIGR00232"/>
    </source>
</evidence>
<proteinExistence type="inferred from homology"/>
<feature type="binding site" evidence="18">
    <location>
        <position position="156"/>
    </location>
    <ligand>
        <name>Mg(2+)</name>
        <dbReference type="ChEBI" id="CHEBI:18420"/>
    </ligand>
</feature>
<feature type="binding site" evidence="16">
    <location>
        <position position="466"/>
    </location>
    <ligand>
        <name>substrate</name>
    </ligand>
</feature>
<feature type="binding site" evidence="16">
    <location>
        <position position="354"/>
    </location>
    <ligand>
        <name>substrate</name>
    </ligand>
</feature>
<organism evidence="22 23">
    <name type="scientific">Zhenhengia yiwuensis</name>
    <dbReference type="NCBI Taxonomy" id="2763666"/>
    <lineage>
        <taxon>Bacteria</taxon>
        <taxon>Bacillati</taxon>
        <taxon>Bacillota</taxon>
        <taxon>Clostridia</taxon>
        <taxon>Lachnospirales</taxon>
        <taxon>Lachnospiraceae</taxon>
        <taxon>Zhenhengia</taxon>
    </lineage>
</organism>
<name>A0A926EHD8_9FIRM</name>
<feature type="domain" description="Transketolase-like pyrimidine-binding" evidence="21">
    <location>
        <begin position="351"/>
        <end position="522"/>
    </location>
</feature>
<evidence type="ECO:0000256" key="15">
    <source>
        <dbReference type="PIRSR" id="PIRSR605478-1"/>
    </source>
</evidence>
<comment type="cofactor">
    <cofactor evidence="3">
        <name>Co(2+)</name>
        <dbReference type="ChEBI" id="CHEBI:48828"/>
    </cofactor>
</comment>
<dbReference type="PROSITE" id="PS00801">
    <property type="entry name" value="TRANSKETOLASE_1"/>
    <property type="match status" value="1"/>
</dbReference>
<keyword evidence="8 20" id="KW-0808">Transferase</keyword>
<evidence type="ECO:0000256" key="9">
    <source>
        <dbReference type="ARBA" id="ARBA00022723"/>
    </source>
</evidence>
<dbReference type="GO" id="GO:0004802">
    <property type="term" value="F:transketolase activity"/>
    <property type="evidence" value="ECO:0007669"/>
    <property type="project" value="UniProtKB-UniRule"/>
</dbReference>
<comment type="cofactor">
    <cofactor evidence="17">
        <name>thiamine diphosphate</name>
        <dbReference type="ChEBI" id="CHEBI:58937"/>
    </cofactor>
    <text evidence="17">Binds 1 thiamine pyrophosphate per subunit. During the reaction, the substrate forms a covalent intermediate with the cofactor.</text>
</comment>
<dbReference type="InterPro" id="IPR020826">
    <property type="entry name" value="Transketolase_BS"/>
</dbReference>
<dbReference type="EC" id="2.2.1.1" evidence="7 14"/>
<dbReference type="Gene3D" id="3.40.50.920">
    <property type="match status" value="1"/>
</dbReference>
<feature type="binding site" evidence="16">
    <location>
        <position position="517"/>
    </location>
    <ligand>
        <name>substrate</name>
    </ligand>
</feature>
<evidence type="ECO:0000256" key="4">
    <source>
        <dbReference type="ARBA" id="ARBA00002931"/>
    </source>
</evidence>
<comment type="catalytic activity">
    <reaction evidence="13 20">
        <text>D-sedoheptulose 7-phosphate + D-glyceraldehyde 3-phosphate = aldehydo-D-ribose 5-phosphate + D-xylulose 5-phosphate</text>
        <dbReference type="Rhea" id="RHEA:10508"/>
        <dbReference type="ChEBI" id="CHEBI:57483"/>
        <dbReference type="ChEBI" id="CHEBI:57737"/>
        <dbReference type="ChEBI" id="CHEBI:58273"/>
        <dbReference type="ChEBI" id="CHEBI:59776"/>
        <dbReference type="EC" id="2.2.1.1"/>
    </reaction>
</comment>
<dbReference type="FunFam" id="3.40.50.920:FF:000003">
    <property type="entry name" value="Transketolase"/>
    <property type="match status" value="1"/>
</dbReference>
<dbReference type="InterPro" id="IPR055152">
    <property type="entry name" value="Transketolase-like_C_2"/>
</dbReference>
<evidence type="ECO:0000256" key="8">
    <source>
        <dbReference type="ARBA" id="ARBA00022679"/>
    </source>
</evidence>
<evidence type="ECO:0000256" key="5">
    <source>
        <dbReference type="ARBA" id="ARBA00007131"/>
    </source>
</evidence>
<comment type="similarity">
    <text evidence="5 20">Belongs to the transketolase family.</text>
</comment>
<comment type="cofactor">
    <cofactor evidence="1">
        <name>Ca(2+)</name>
        <dbReference type="ChEBI" id="CHEBI:29108"/>
    </cofactor>
</comment>
<keyword evidence="10 20" id="KW-0106">Calcium</keyword>
<evidence type="ECO:0000256" key="11">
    <source>
        <dbReference type="ARBA" id="ARBA00022842"/>
    </source>
</evidence>
<dbReference type="InterPro" id="IPR005475">
    <property type="entry name" value="Transketolase-like_Pyr-bd"/>
</dbReference>
<dbReference type="NCBIfam" id="TIGR00232">
    <property type="entry name" value="tktlase_bact"/>
    <property type="match status" value="1"/>
</dbReference>
<dbReference type="PANTHER" id="PTHR43522:SF2">
    <property type="entry name" value="TRANSKETOLASE 1-RELATED"/>
    <property type="match status" value="1"/>
</dbReference>
<accession>A0A926EHD8</accession>
<dbReference type="RefSeq" id="WP_249332619.1">
    <property type="nucleotide sequence ID" value="NZ_JACRSY010000012.1"/>
</dbReference>
<feature type="binding site" evidence="16">
    <location>
        <position position="261"/>
    </location>
    <ligand>
        <name>substrate</name>
    </ligand>
</feature>
<comment type="subunit">
    <text evidence="6 20">Homodimer.</text>
</comment>
<dbReference type="FunFam" id="3.40.50.970:FF:000004">
    <property type="entry name" value="Transketolase"/>
    <property type="match status" value="1"/>
</dbReference>
<feature type="binding site" evidence="17">
    <location>
        <position position="261"/>
    </location>
    <ligand>
        <name>thiamine diphosphate</name>
        <dbReference type="ChEBI" id="CHEBI:58937"/>
    </ligand>
</feature>
<dbReference type="SUPFAM" id="SSF52922">
    <property type="entry name" value="TK C-terminal domain-like"/>
    <property type="match status" value="1"/>
</dbReference>
<dbReference type="InterPro" id="IPR029061">
    <property type="entry name" value="THDP-binding"/>
</dbReference>
<dbReference type="Pfam" id="PF00456">
    <property type="entry name" value="Transketolase_N"/>
    <property type="match status" value="1"/>
</dbReference>
<feature type="active site" description="Proton donor" evidence="15">
    <location>
        <position position="408"/>
    </location>
</feature>
<evidence type="ECO:0000256" key="20">
    <source>
        <dbReference type="RuleBase" id="RU004996"/>
    </source>
</evidence>
<dbReference type="InterPro" id="IPR005478">
    <property type="entry name" value="Transketolase_bac-like"/>
</dbReference>
<comment type="cofactor">
    <cofactor evidence="18">
        <name>Mg(2+)</name>
        <dbReference type="ChEBI" id="CHEBI:18420"/>
    </cofactor>
    <text evidence="18">Binds 1 Mg(2+) ion per subunit. Can also utilize other divalent metal cations, such as Ca(2+), Mn(2+) and Co(2+).</text>
</comment>
<feature type="binding site" evidence="17">
    <location>
        <begin position="115"/>
        <end position="117"/>
    </location>
    <ligand>
        <name>thiamine diphosphate</name>
        <dbReference type="ChEBI" id="CHEBI:58937"/>
    </ligand>
</feature>
<keyword evidence="23" id="KW-1185">Reference proteome</keyword>
<feature type="binding site" evidence="16">
    <location>
        <position position="458"/>
    </location>
    <ligand>
        <name>substrate</name>
    </ligand>
</feature>
<feature type="binding site" evidence="17">
    <location>
        <position position="186"/>
    </location>
    <ligand>
        <name>thiamine diphosphate</name>
        <dbReference type="ChEBI" id="CHEBI:58937"/>
    </ligand>
</feature>
<dbReference type="PROSITE" id="PS00802">
    <property type="entry name" value="TRANSKETOLASE_2"/>
    <property type="match status" value="1"/>
</dbReference>
<keyword evidence="9 18" id="KW-0479">Metal-binding</keyword>
<dbReference type="GO" id="GO:0006098">
    <property type="term" value="P:pentose-phosphate shunt"/>
    <property type="evidence" value="ECO:0007669"/>
    <property type="project" value="TreeGrafter"/>
</dbReference>
<evidence type="ECO:0000256" key="1">
    <source>
        <dbReference type="ARBA" id="ARBA00001913"/>
    </source>
</evidence>
<feature type="binding site" evidence="18">
    <location>
        <position position="186"/>
    </location>
    <ligand>
        <name>Mg(2+)</name>
        <dbReference type="ChEBI" id="CHEBI:18420"/>
    </ligand>
</feature>
<dbReference type="GO" id="GO:0046872">
    <property type="term" value="F:metal ion binding"/>
    <property type="evidence" value="ECO:0007669"/>
    <property type="project" value="UniProtKB-KW"/>
</dbReference>
<dbReference type="CDD" id="cd02012">
    <property type="entry name" value="TPP_TK"/>
    <property type="match status" value="1"/>
</dbReference>
<protein>
    <recommendedName>
        <fullName evidence="7 14">Transketolase</fullName>
        <ecNumber evidence="7 14">2.2.1.1</ecNumber>
    </recommendedName>
</protein>
<evidence type="ECO:0000256" key="10">
    <source>
        <dbReference type="ARBA" id="ARBA00022837"/>
    </source>
</evidence>
<dbReference type="SUPFAM" id="SSF52518">
    <property type="entry name" value="Thiamin diphosphate-binding fold (THDP-binding)"/>
    <property type="match status" value="2"/>
</dbReference>
<evidence type="ECO:0000256" key="2">
    <source>
        <dbReference type="ARBA" id="ARBA00001936"/>
    </source>
</evidence>
<comment type="cofactor">
    <cofactor evidence="20">
        <name>Mg(2+)</name>
        <dbReference type="ChEBI" id="CHEBI:18420"/>
    </cofactor>
    <cofactor evidence="20">
        <name>Ca(2+)</name>
        <dbReference type="ChEBI" id="CHEBI:29108"/>
    </cofactor>
    <cofactor evidence="20">
        <name>Mn(2+)</name>
        <dbReference type="ChEBI" id="CHEBI:29035"/>
    </cofactor>
    <cofactor evidence="20">
        <name>Co(2+)</name>
        <dbReference type="ChEBI" id="CHEBI:48828"/>
    </cofactor>
    <text evidence="20">Binds 1 Mg(2+) ion per subunit. Can also utilize other divalent metal cations, such as Ca(2+), Mn(2+) and Co(2+).</text>
</comment>
<feature type="site" description="Important for catalytic activity" evidence="19">
    <location>
        <position position="27"/>
    </location>
</feature>
<sequence>MNLGDQKTINTIRILSAEAIQKANSGHPGLPLGSAPMAYTLWGKHLVHNPHNPKWANRDRFVLSAGHGSALLYSLLHVFEYGLTIEDLQNFRQEGSLTPGHPEYGHTVGVELTTGPLGQGIASAVGMAMAERHLASHFNKEGYDVVDHYTYALVGDGCLMEGISYEAASLAGSLGLDKLIVLYDSNNITIEGNTDIAFTENVRARFEAQGFATFLVEDGNDIEAISNAITAAKASGKPNFIEVKTQIGYGCPAKQGKASAHGEPLGNDNIAETRKFLNHHDEAFFVEDEVKANIKAINEENAAKEAAWNTLFENYAKAYPELAKEWAAWHSDEEVSLEELYANYADTSKALATRQTSYEIINQIANKVENFVGGSADLAPSTKTYMEGKGDFQKDSYEGRNLHFGIREHAMAAIANGMAVHGGMKVYCSTFFVFSDYMKNSMRLAALMNLPVSYVLTHDSIGVGEDGPTHQPIEQLAMLRSMPNMVTIRPADGKETVAAWEYALNSKDHPVSLVLTRQNLPYLAGTGTNAKRGGYIIGDVASKDADIILIATGSEVQLIEAAAKELAKEGIKAAVVSMPSTDLFDMQDKAYQEEVLPKNKTKRIAVEAASSFGWHKYTGFEGAIISMDTFGESAPADLIFKKHGFTVENVMKVAREVLA</sequence>
<reference evidence="22" key="1">
    <citation type="submission" date="2020-08" db="EMBL/GenBank/DDBJ databases">
        <title>Genome public.</title>
        <authorList>
            <person name="Liu C."/>
            <person name="Sun Q."/>
        </authorList>
    </citation>
    <scope>NUCLEOTIDE SEQUENCE</scope>
    <source>
        <strain evidence="22">NSJ-12</strain>
    </source>
</reference>
<dbReference type="Proteomes" id="UP000655830">
    <property type="component" value="Unassembled WGS sequence"/>
</dbReference>
<dbReference type="Pfam" id="PF02779">
    <property type="entry name" value="Transket_pyr"/>
    <property type="match status" value="1"/>
</dbReference>
<feature type="binding site" evidence="16">
    <location>
        <position position="381"/>
    </location>
    <ligand>
        <name>substrate</name>
    </ligand>
</feature>
<dbReference type="AlphaFoldDB" id="A0A926EHD8"/>
<comment type="caution">
    <text evidence="22">The sequence shown here is derived from an EMBL/GenBank/DDBJ whole genome shotgun (WGS) entry which is preliminary data.</text>
</comment>
<evidence type="ECO:0000256" key="13">
    <source>
        <dbReference type="ARBA" id="ARBA00049473"/>
    </source>
</evidence>
<feature type="binding site" evidence="16">
    <location>
        <position position="470"/>
    </location>
    <ligand>
        <name>substrate</name>
    </ligand>
</feature>
<evidence type="ECO:0000256" key="19">
    <source>
        <dbReference type="PIRSR" id="PIRSR605478-5"/>
    </source>
</evidence>
<feature type="binding site" evidence="17">
    <location>
        <position position="157"/>
    </location>
    <ligand>
        <name>thiamine diphosphate</name>
        <dbReference type="ChEBI" id="CHEBI:58937"/>
    </ligand>
</feature>
<dbReference type="InterPro" id="IPR033247">
    <property type="entry name" value="Transketolase_fam"/>
</dbReference>
<evidence type="ECO:0000256" key="6">
    <source>
        <dbReference type="ARBA" id="ARBA00011738"/>
    </source>
</evidence>
<evidence type="ECO:0000313" key="22">
    <source>
        <dbReference type="EMBL" id="MBC8579614.1"/>
    </source>
</evidence>
<evidence type="ECO:0000313" key="23">
    <source>
        <dbReference type="Proteomes" id="UP000655830"/>
    </source>
</evidence>
<dbReference type="InterPro" id="IPR049557">
    <property type="entry name" value="Transketolase_CS"/>
</dbReference>
<evidence type="ECO:0000256" key="16">
    <source>
        <dbReference type="PIRSR" id="PIRSR605478-2"/>
    </source>
</evidence>
<keyword evidence="11 18" id="KW-0460">Magnesium</keyword>
<feature type="binding site" evidence="16">
    <location>
        <position position="27"/>
    </location>
    <ligand>
        <name>substrate</name>
    </ligand>
</feature>
<evidence type="ECO:0000256" key="3">
    <source>
        <dbReference type="ARBA" id="ARBA00001941"/>
    </source>
</evidence>
<dbReference type="InterPro" id="IPR005474">
    <property type="entry name" value="Transketolase_N"/>
</dbReference>